<feature type="region of interest" description="Disordered" evidence="1">
    <location>
        <begin position="224"/>
        <end position="245"/>
    </location>
</feature>
<gene>
    <name evidence="3" type="ORF">CVLEPA_LOCUS23253</name>
</gene>
<dbReference type="PROSITE" id="PS50086">
    <property type="entry name" value="TBC_RABGAP"/>
    <property type="match status" value="1"/>
</dbReference>
<organism evidence="3 4">
    <name type="scientific">Clavelina lepadiformis</name>
    <name type="common">Light-bulb sea squirt</name>
    <name type="synonym">Ascidia lepadiformis</name>
    <dbReference type="NCBI Taxonomy" id="159417"/>
    <lineage>
        <taxon>Eukaryota</taxon>
        <taxon>Metazoa</taxon>
        <taxon>Chordata</taxon>
        <taxon>Tunicata</taxon>
        <taxon>Ascidiacea</taxon>
        <taxon>Aplousobranchia</taxon>
        <taxon>Clavelinidae</taxon>
        <taxon>Clavelina</taxon>
    </lineage>
</organism>
<dbReference type="EMBL" id="CAWYQH010000119">
    <property type="protein sequence ID" value="CAK8690663.1"/>
    <property type="molecule type" value="Genomic_DNA"/>
</dbReference>
<dbReference type="SMART" id="SM00164">
    <property type="entry name" value="TBC"/>
    <property type="match status" value="1"/>
</dbReference>
<dbReference type="Proteomes" id="UP001642483">
    <property type="component" value="Unassembled WGS sequence"/>
</dbReference>
<feature type="domain" description="Rab-GAP TBC" evidence="2">
    <location>
        <begin position="438"/>
        <end position="647"/>
    </location>
</feature>
<name>A0ABP0GI56_CLALP</name>
<dbReference type="Gene3D" id="1.10.8.270">
    <property type="entry name" value="putative rabgap domain of human tbc1 domain family member 14 like domains"/>
    <property type="match status" value="1"/>
</dbReference>
<dbReference type="Gene3D" id="1.10.472.80">
    <property type="entry name" value="Ypt/Rab-GAP domain of gyp1p, domain 3"/>
    <property type="match status" value="1"/>
</dbReference>
<dbReference type="PANTHER" id="PTHR47219">
    <property type="entry name" value="RAB GTPASE-ACTIVATING PROTEIN 1-LIKE"/>
    <property type="match status" value="1"/>
</dbReference>
<comment type="caution">
    <text evidence="3">The sequence shown here is derived from an EMBL/GenBank/DDBJ whole genome shotgun (WGS) entry which is preliminary data.</text>
</comment>
<dbReference type="PANTHER" id="PTHR47219:SF15">
    <property type="entry name" value="TBC1 DOMAIN FAMILY MEMBER 12 ISOFORM X1"/>
    <property type="match status" value="1"/>
</dbReference>
<accession>A0ABP0GI56</accession>
<evidence type="ECO:0000259" key="2">
    <source>
        <dbReference type="PROSITE" id="PS50086"/>
    </source>
</evidence>
<dbReference type="InterPro" id="IPR050302">
    <property type="entry name" value="Rab_GAP_TBC_domain"/>
</dbReference>
<evidence type="ECO:0000313" key="4">
    <source>
        <dbReference type="Proteomes" id="UP001642483"/>
    </source>
</evidence>
<reference evidence="3 4" key="1">
    <citation type="submission" date="2024-02" db="EMBL/GenBank/DDBJ databases">
        <authorList>
            <person name="Daric V."/>
            <person name="Darras S."/>
        </authorList>
    </citation>
    <scope>NUCLEOTIDE SEQUENCE [LARGE SCALE GENOMIC DNA]</scope>
</reference>
<evidence type="ECO:0000256" key="1">
    <source>
        <dbReference type="SAM" id="MobiDB-lite"/>
    </source>
</evidence>
<dbReference type="Pfam" id="PF00566">
    <property type="entry name" value="RabGAP-TBC"/>
    <property type="match status" value="1"/>
</dbReference>
<protein>
    <recommendedName>
        <fullName evidence="2">Rab-GAP TBC domain-containing protein</fullName>
    </recommendedName>
</protein>
<dbReference type="SUPFAM" id="SSF47923">
    <property type="entry name" value="Ypt/Rab-GAP domain of gyp1p"/>
    <property type="match status" value="2"/>
</dbReference>
<sequence>MHKMTGYTVMEPTVSPTSSAENINALNYELSSLPKPSSVSRKTNDDNNIATLDVTPEEITLDHISWKHAPLNGSDFAINDDCRDVERKRSETWSSGHTEQPQDFKNLNTFYSDFTLDHTNYMQDAQQCNGFVDNPELSSTHFMSKFEKLRRRSLNIDSKDKNKSVKQSDLIHSMTENVAISKKQAPVNNNHISVVESCKQTLEQQTVATDVELQSEFTDINLQTTEDEHNSNESMPSLNNAKHSSRPSIGSIFGWIANTKAPSESGQINSIRSVGNSPTVDLNMSNTSITDCVDVVTELDSVNVPPLAAGYTNTSGNQGIKTVGKSLKATFSSKTRFWRSRFVEPLSTTALILENRPSHLPSKSAEEYERHKQEYEKMVENARKHEYRDVQKQKKLIKLQRKHEDTVASASTVWAAEILPNWSTMSQTNRTKQLWWQGLPPNVRGKVWQLAIGNELNLTQDLYDIMITRAHEKLRSLHETQSMGGEDTESLAADRESTVELIRLDISRTFPNLCIFQKGGPYHDVLHDILGAYVCYRPDVGYVQGMSFIAAMLLLNMEPADAFVTFANLMNKPCQVAFFRLNEEMMKSYFATFEVFFEENLPKLFAHFKLHNLTPDMYLIDWIFTMFSKSLSLDTASRVWDVFCRDGEELLFKTAIAILKVHEEALLKMEFIHAAQFLTRLPAAEFSQQQLFDHMTDVTMVSRGNRRWKDVLSLMRDST</sequence>
<dbReference type="Gene3D" id="1.10.10.750">
    <property type="entry name" value="Ypt/Rab-GAP domain of gyp1p, domain 1"/>
    <property type="match status" value="1"/>
</dbReference>
<feature type="compositionally biased region" description="Polar residues" evidence="1">
    <location>
        <begin position="232"/>
        <end position="245"/>
    </location>
</feature>
<evidence type="ECO:0000313" key="3">
    <source>
        <dbReference type="EMBL" id="CAK8690663.1"/>
    </source>
</evidence>
<proteinExistence type="predicted"/>
<dbReference type="InterPro" id="IPR035969">
    <property type="entry name" value="Rab-GAP_TBC_sf"/>
</dbReference>
<keyword evidence="4" id="KW-1185">Reference proteome</keyword>
<dbReference type="InterPro" id="IPR000195">
    <property type="entry name" value="Rab-GAP-TBC_dom"/>
</dbReference>